<dbReference type="AlphaFoldDB" id="C5B4T0"/>
<reference evidence="2 3" key="1">
    <citation type="journal article" date="2009" name="PLoS ONE">
        <title>Methylobacterium genome sequences: a reference blueprint to investigate microbial metabolism of C1 compounds from natural and industrial sources.</title>
        <authorList>
            <person name="Vuilleumier S."/>
            <person name="Chistoserdova L."/>
            <person name="Lee M.-C."/>
            <person name="Bringel F."/>
            <person name="Lajus A."/>
            <person name="Zhou Y."/>
            <person name="Gourion B."/>
            <person name="Barbe V."/>
            <person name="Chang J."/>
            <person name="Cruveiller S."/>
            <person name="Dossat C."/>
            <person name="Gillett W."/>
            <person name="Gruffaz C."/>
            <person name="Haugen E."/>
            <person name="Hourcade E."/>
            <person name="Levy R."/>
            <person name="Mangenot S."/>
            <person name="Muller E."/>
            <person name="Nadalig T."/>
            <person name="Pagni M."/>
            <person name="Penny C."/>
            <person name="Peyraud R."/>
            <person name="Robinson D.G."/>
            <person name="Roche D."/>
            <person name="Rouy Z."/>
            <person name="Saenampechek C."/>
            <person name="Salvignol G."/>
            <person name="Vallenet D."/>
            <person name="Wu Z."/>
            <person name="Marx C.J."/>
            <person name="Vorholt J.A."/>
            <person name="Olson M.V."/>
            <person name="Kaul R."/>
            <person name="Weissenbach J."/>
            <person name="Medigue C."/>
            <person name="Lidstrom M.E."/>
        </authorList>
    </citation>
    <scope>NUCLEOTIDE SEQUENCE [LARGE SCALE GENOMIC DNA]</scope>
    <source>
        <strain evidence="3">ATCC 14718 / DSM 1338 / JCM 2805 / NCIMB 9133 / AM1</strain>
    </source>
</reference>
<evidence type="ECO:0000313" key="2">
    <source>
        <dbReference type="EMBL" id="ACS43462.1"/>
    </source>
</evidence>
<dbReference type="KEGG" id="mea:Mex_2p0615"/>
<gene>
    <name evidence="2" type="ordered locus">MexAM1_META2p0615</name>
</gene>
<feature type="transmembrane region" description="Helical" evidence="1">
    <location>
        <begin position="47"/>
        <end position="66"/>
    </location>
</feature>
<dbReference type="EMBL" id="CP001511">
    <property type="protein sequence ID" value="ACS43462.1"/>
    <property type="molecule type" value="Genomic_DNA"/>
</dbReference>
<sequence>MADKAGETKSVGSALKVRAFVSKGTSKVKAAYLRVRALRAAPLDRKVLAAAAAGLLIGTALGFAGASRDHYRDEMQALRGEIGAGRGETARIVAMLDRDRTTMAEIRERLATASSEAERRDAVSSDRSERLNRDLATLHEDLRARSEALGREQAERIADLARMLDRRFQEAALSQPRVEPTRTGSIGGAAIPATIEDWALREVLDGVATIQDRKRRVIEVARGDSVPGVGRVESVERRGRTWAVVTKQGVIAPQGW</sequence>
<name>C5B4T0_METEA</name>
<protein>
    <submittedName>
        <fullName evidence="2">Uncharacterized protein</fullName>
    </submittedName>
</protein>
<dbReference type="RefSeq" id="WP_012753913.1">
    <property type="nucleotide sequence ID" value="NC_012811.1"/>
</dbReference>
<dbReference type="HOGENOM" id="CLU_082699_0_0_5"/>
<evidence type="ECO:0000313" key="3">
    <source>
        <dbReference type="Proteomes" id="UP000009081"/>
    </source>
</evidence>
<keyword evidence="1" id="KW-0812">Transmembrane</keyword>
<dbReference type="OrthoDB" id="7926359at2"/>
<dbReference type="Proteomes" id="UP000009081">
    <property type="component" value="Plasmid megaplasmid"/>
</dbReference>
<keyword evidence="1" id="KW-1133">Transmembrane helix</keyword>
<accession>C5B4T0</accession>
<keyword evidence="2" id="KW-0614">Plasmid</keyword>
<geneLocation type="plasmid" evidence="2 3">
    <name>megaplasmid</name>
</geneLocation>
<evidence type="ECO:0000256" key="1">
    <source>
        <dbReference type="SAM" id="Phobius"/>
    </source>
</evidence>
<organism evidence="2 3">
    <name type="scientific">Methylorubrum extorquens (strain ATCC 14718 / DSM 1338 / JCM 2805 / NCIMB 9133 / AM1)</name>
    <name type="common">Methylobacterium extorquens</name>
    <dbReference type="NCBI Taxonomy" id="272630"/>
    <lineage>
        <taxon>Bacteria</taxon>
        <taxon>Pseudomonadati</taxon>
        <taxon>Pseudomonadota</taxon>
        <taxon>Alphaproteobacteria</taxon>
        <taxon>Hyphomicrobiales</taxon>
        <taxon>Methylobacteriaceae</taxon>
        <taxon>Methylorubrum</taxon>
    </lineage>
</organism>
<keyword evidence="1" id="KW-0472">Membrane</keyword>
<proteinExistence type="predicted"/>
<keyword evidence="3" id="KW-1185">Reference proteome</keyword>